<evidence type="ECO:0000256" key="1">
    <source>
        <dbReference type="SAM" id="MobiDB-lite"/>
    </source>
</evidence>
<organism evidence="3 4">
    <name type="scientific">Paramarasmius palmivorus</name>
    <dbReference type="NCBI Taxonomy" id="297713"/>
    <lineage>
        <taxon>Eukaryota</taxon>
        <taxon>Fungi</taxon>
        <taxon>Dikarya</taxon>
        <taxon>Basidiomycota</taxon>
        <taxon>Agaricomycotina</taxon>
        <taxon>Agaricomycetes</taxon>
        <taxon>Agaricomycetidae</taxon>
        <taxon>Agaricales</taxon>
        <taxon>Marasmiineae</taxon>
        <taxon>Marasmiaceae</taxon>
        <taxon>Paramarasmius</taxon>
    </lineage>
</organism>
<keyword evidence="2" id="KW-1133">Transmembrane helix</keyword>
<evidence type="ECO:0000313" key="3">
    <source>
        <dbReference type="EMBL" id="KAK7031081.1"/>
    </source>
</evidence>
<evidence type="ECO:0000256" key="2">
    <source>
        <dbReference type="SAM" id="Phobius"/>
    </source>
</evidence>
<keyword evidence="2" id="KW-0472">Membrane</keyword>
<keyword evidence="2" id="KW-0812">Transmembrane</keyword>
<dbReference type="EMBL" id="JAYKXP010000071">
    <property type="protein sequence ID" value="KAK7031081.1"/>
    <property type="molecule type" value="Genomic_DNA"/>
</dbReference>
<gene>
    <name evidence="3" type="ORF">VNI00_013685</name>
</gene>
<evidence type="ECO:0008006" key="5">
    <source>
        <dbReference type="Google" id="ProtNLM"/>
    </source>
</evidence>
<proteinExistence type="predicted"/>
<feature type="region of interest" description="Disordered" evidence="1">
    <location>
        <begin position="289"/>
        <end position="365"/>
    </location>
</feature>
<keyword evidence="4" id="KW-1185">Reference proteome</keyword>
<protein>
    <recommendedName>
        <fullName evidence="5">Glycoside hydrolase family 76 protein</fullName>
    </recommendedName>
</protein>
<accession>A0AAW0BVI7</accession>
<dbReference type="Proteomes" id="UP001383192">
    <property type="component" value="Unassembled WGS sequence"/>
</dbReference>
<name>A0AAW0BVI7_9AGAR</name>
<feature type="transmembrane region" description="Helical" evidence="2">
    <location>
        <begin position="245"/>
        <end position="266"/>
    </location>
</feature>
<comment type="caution">
    <text evidence="3">The sequence shown here is derived from an EMBL/GenBank/DDBJ whole genome shotgun (WGS) entry which is preliminary data.</text>
</comment>
<reference evidence="3 4" key="1">
    <citation type="submission" date="2024-01" db="EMBL/GenBank/DDBJ databases">
        <title>A draft genome for a cacao thread blight-causing isolate of Paramarasmius palmivorus.</title>
        <authorList>
            <person name="Baruah I.K."/>
            <person name="Bukari Y."/>
            <person name="Amoako-Attah I."/>
            <person name="Meinhardt L.W."/>
            <person name="Bailey B.A."/>
            <person name="Cohen S.P."/>
        </authorList>
    </citation>
    <scope>NUCLEOTIDE SEQUENCE [LARGE SCALE GENOMIC DNA]</scope>
    <source>
        <strain evidence="3 4">GH-12</strain>
    </source>
</reference>
<evidence type="ECO:0000313" key="4">
    <source>
        <dbReference type="Proteomes" id="UP001383192"/>
    </source>
</evidence>
<sequence>MFRVSASLADSIKDTTHVQAAEESFNFIKDGLLWENLMVPVNWSKPCDGAEVGFQDPKTTGIVIEAVSVLAKTAENATIEEQLIRNLTLASITGTNDQLEGPWVSDSGVIGAAISVFSCSTRTHTDTDDETPGEFVYSLLSAYQHLRLSTLRDVHTYLEKFISVQYNAILTQARLPNSNMYGKWTGPPATSFELQHQLSACYGLIAAIGLPEIPGLDTTTTSSLVSEPTNTDASDTPHGVNTGGIVGGVIGALGALVLLAVGLICWRRRRRTVVPQEASTAPFMLDAADVEPKSGGSKGRAVASSLHNPRVASLQEPSYREEHEPEPELLGVQHAVDDIGEEERHQDSGWRPGRRGLPPTYEDAL</sequence>
<dbReference type="AlphaFoldDB" id="A0AAW0BVI7"/>